<dbReference type="Proteomes" id="UP000315003">
    <property type="component" value="Chromosome"/>
</dbReference>
<keyword evidence="2" id="KW-1185">Reference proteome</keyword>
<protein>
    <submittedName>
        <fullName evidence="1">Uncharacterized protein</fullName>
    </submittedName>
</protein>
<evidence type="ECO:0000313" key="1">
    <source>
        <dbReference type="EMBL" id="QDT61245.1"/>
    </source>
</evidence>
<dbReference type="EMBL" id="CP036272">
    <property type="protein sequence ID" value="QDT61245.1"/>
    <property type="molecule type" value="Genomic_DNA"/>
</dbReference>
<reference evidence="1 2" key="1">
    <citation type="submission" date="2019-02" db="EMBL/GenBank/DDBJ databases">
        <title>Deep-cultivation of Planctomycetes and their phenomic and genomic characterization uncovers novel biology.</title>
        <authorList>
            <person name="Wiegand S."/>
            <person name="Jogler M."/>
            <person name="Boedeker C."/>
            <person name="Pinto D."/>
            <person name="Vollmers J."/>
            <person name="Rivas-Marin E."/>
            <person name="Kohn T."/>
            <person name="Peeters S.H."/>
            <person name="Heuer A."/>
            <person name="Rast P."/>
            <person name="Oberbeckmann S."/>
            <person name="Bunk B."/>
            <person name="Jeske O."/>
            <person name="Meyerdierks A."/>
            <person name="Storesund J.E."/>
            <person name="Kallscheuer N."/>
            <person name="Luecker S."/>
            <person name="Lage O.M."/>
            <person name="Pohl T."/>
            <person name="Merkel B.J."/>
            <person name="Hornburger P."/>
            <person name="Mueller R.-W."/>
            <person name="Bruemmer F."/>
            <person name="Labrenz M."/>
            <person name="Spormann A.M."/>
            <person name="Op den Camp H."/>
            <person name="Overmann J."/>
            <person name="Amann R."/>
            <person name="Jetten M.S.M."/>
            <person name="Mascher T."/>
            <person name="Medema M.H."/>
            <person name="Devos D.P."/>
            <person name="Kaster A.-K."/>
            <person name="Ovreas L."/>
            <person name="Rohde M."/>
            <person name="Galperin M.Y."/>
            <person name="Jogler C."/>
        </authorList>
    </citation>
    <scope>NUCLEOTIDE SEQUENCE [LARGE SCALE GENOMIC DNA]</scope>
    <source>
        <strain evidence="1 2">SV_7m_r</strain>
    </source>
</reference>
<proteinExistence type="predicted"/>
<dbReference type="RefSeq" id="WP_145275130.1">
    <property type="nucleotide sequence ID" value="NZ_CP036272.1"/>
</dbReference>
<evidence type="ECO:0000313" key="2">
    <source>
        <dbReference type="Proteomes" id="UP000315003"/>
    </source>
</evidence>
<organism evidence="1 2">
    <name type="scientific">Stieleria bergensis</name>
    <dbReference type="NCBI Taxonomy" id="2528025"/>
    <lineage>
        <taxon>Bacteria</taxon>
        <taxon>Pseudomonadati</taxon>
        <taxon>Planctomycetota</taxon>
        <taxon>Planctomycetia</taxon>
        <taxon>Pirellulales</taxon>
        <taxon>Pirellulaceae</taxon>
        <taxon>Stieleria</taxon>
    </lineage>
</organism>
<sequence length="526" mass="59597">MQHEVFPQFRAPRQDGQSLLWPSLWSVPKLLAANRLVQQSLPAELAMLRDSARRRLIQQALQYTGQYRDSATLADDAELQSLPIIMSGHQPTLFHPGVWFKNYSLSQISAQQNALAINLVVDGDVSGPTSISVPVRTPGNQLELEKIPYDHAGAGLPYEQSGVSDQESFDRFGQAVAHRLRGFIDDPLIGKLWPQAVERRLETNNTALAIAGARHALEGDMGWQTLEVPQSQICQTPQFASFLSLILADLPRFVQCYNDSADLYRGAHGIRSSAHPVPNLSHDAPWLEAPLWIYGDASPQRRAVWVRQRGTELTLSDRQGFEVTCNREHLSECLQSLDSSQYKLRSRALITTMYVRMLLSDLFLHGIGGGKYDQLGDLISQAFWQCPPTQFMVLSASVLLPGHQRHCPLQINQQLHEVHRTLRDCRFHGEQFDGEHAVSADLVQQKHALLERIPPRHQRKQWHAQMQAVNLAMSKQLSQLATELHDRSLALQAERRLAERWNSRDYSFCLYPQEQIQNAFDTMLLH</sequence>
<dbReference type="OrthoDB" id="255440at2"/>
<dbReference type="AlphaFoldDB" id="A0A517SYL2"/>
<name>A0A517SYL2_9BACT</name>
<accession>A0A517SYL2</accession>
<gene>
    <name evidence="1" type="ORF">SV7mr_37790</name>
</gene>